<organism evidence="2 3">
    <name type="scientific">Paenibacillus illinoisensis</name>
    <dbReference type="NCBI Taxonomy" id="59845"/>
    <lineage>
        <taxon>Bacteria</taxon>
        <taxon>Bacillati</taxon>
        <taxon>Bacillota</taxon>
        <taxon>Bacilli</taxon>
        <taxon>Bacillales</taxon>
        <taxon>Paenibacillaceae</taxon>
        <taxon>Paenibacillus</taxon>
    </lineage>
</organism>
<reference evidence="2 3" key="1">
    <citation type="submission" date="2018-01" db="EMBL/GenBank/DDBJ databases">
        <title>Genome sequence of the PGP bacterium Paenibacillus illinoisensis E3.</title>
        <authorList>
            <person name="Rolli E."/>
            <person name="Marasco R."/>
            <person name="Bessem C."/>
            <person name="Michoud G."/>
            <person name="Gaiarsa S."/>
            <person name="Borin S."/>
            <person name="Daffonchio D."/>
        </authorList>
    </citation>
    <scope>NUCLEOTIDE SEQUENCE [LARGE SCALE GENOMIC DNA]</scope>
    <source>
        <strain evidence="2 3">E3</strain>
    </source>
</reference>
<gene>
    <name evidence="2" type="ORF">PIL02S_03948</name>
</gene>
<dbReference type="AlphaFoldDB" id="A0A2W0C555"/>
<evidence type="ECO:0000313" key="2">
    <source>
        <dbReference type="EMBL" id="PYY27390.1"/>
    </source>
</evidence>
<proteinExistence type="predicted"/>
<accession>A0A2W0C555</accession>
<name>A0A2W0C555_9BACL</name>
<dbReference type="EMBL" id="PRLG01000021">
    <property type="protein sequence ID" value="PYY27390.1"/>
    <property type="molecule type" value="Genomic_DNA"/>
</dbReference>
<protein>
    <submittedName>
        <fullName evidence="2">Uncharacterized protein</fullName>
    </submittedName>
</protein>
<feature type="region of interest" description="Disordered" evidence="1">
    <location>
        <begin position="1"/>
        <end position="22"/>
    </location>
</feature>
<evidence type="ECO:0000313" key="3">
    <source>
        <dbReference type="Proteomes" id="UP000247459"/>
    </source>
</evidence>
<evidence type="ECO:0000256" key="1">
    <source>
        <dbReference type="SAM" id="MobiDB-lite"/>
    </source>
</evidence>
<sequence>MRDARDGMDRQGYPKKKAPHHVLLPTGLDPHLKLFRRIFHDRFERGSDSRPAHLIFTVFNPSIV</sequence>
<dbReference type="Proteomes" id="UP000247459">
    <property type="component" value="Unassembled WGS sequence"/>
</dbReference>
<comment type="caution">
    <text evidence="2">The sequence shown here is derived from an EMBL/GenBank/DDBJ whole genome shotgun (WGS) entry which is preliminary data.</text>
</comment>